<dbReference type="Gene3D" id="3.40.190.170">
    <property type="entry name" value="Bacterial extracellular solute-binding protein, family 7"/>
    <property type="match status" value="1"/>
</dbReference>
<dbReference type="RefSeq" id="WP_082647528.1">
    <property type="nucleotide sequence ID" value="NZ_CP031598.1"/>
</dbReference>
<keyword evidence="3" id="KW-0574">Periplasm</keyword>
<dbReference type="InterPro" id="IPR006311">
    <property type="entry name" value="TAT_signal"/>
</dbReference>
<accession>A0A5P3A8F3</accession>
<gene>
    <name evidence="4" type="ORF">RIdsm_00828</name>
</gene>
<dbReference type="InterPro" id="IPR018389">
    <property type="entry name" value="DctP_fam"/>
</dbReference>
<dbReference type="PANTHER" id="PTHR33376:SF4">
    <property type="entry name" value="SIALIC ACID-BINDING PERIPLASMIC PROTEIN SIAP"/>
    <property type="match status" value="1"/>
</dbReference>
<evidence type="ECO:0000313" key="5">
    <source>
        <dbReference type="Proteomes" id="UP000325785"/>
    </source>
</evidence>
<evidence type="ECO:0000313" key="4">
    <source>
        <dbReference type="EMBL" id="QEW25044.1"/>
    </source>
</evidence>
<dbReference type="GO" id="GO:0042597">
    <property type="term" value="C:periplasmic space"/>
    <property type="evidence" value="ECO:0007669"/>
    <property type="project" value="UniProtKB-SubCell"/>
</dbReference>
<keyword evidence="4" id="KW-0675">Receptor</keyword>
<dbReference type="AlphaFoldDB" id="A0A5P3A8F3"/>
<comment type="subcellular location">
    <subcellularLocation>
        <location evidence="1">Periplasm</location>
    </subcellularLocation>
</comment>
<dbReference type="EMBL" id="CP031598">
    <property type="protein sequence ID" value="QEW25044.1"/>
    <property type="molecule type" value="Genomic_DNA"/>
</dbReference>
<evidence type="ECO:0000256" key="2">
    <source>
        <dbReference type="ARBA" id="ARBA00022729"/>
    </source>
</evidence>
<dbReference type="InterPro" id="IPR038404">
    <property type="entry name" value="TRAP_DctP_sf"/>
</dbReference>
<proteinExistence type="predicted"/>
<dbReference type="GO" id="GO:0055085">
    <property type="term" value="P:transmembrane transport"/>
    <property type="evidence" value="ECO:0007669"/>
    <property type="project" value="InterPro"/>
</dbReference>
<name>A0A5P3A8F3_9RHOB</name>
<dbReference type="Proteomes" id="UP000325785">
    <property type="component" value="Chromosome"/>
</dbReference>
<evidence type="ECO:0000256" key="1">
    <source>
        <dbReference type="ARBA" id="ARBA00004418"/>
    </source>
</evidence>
<dbReference type="KEGG" id="rid:RIdsm_00828"/>
<dbReference type="OrthoDB" id="9799287at2"/>
<organism evidence="4 5">
    <name type="scientific">Roseovarius indicus</name>
    <dbReference type="NCBI Taxonomy" id="540747"/>
    <lineage>
        <taxon>Bacteria</taxon>
        <taxon>Pseudomonadati</taxon>
        <taxon>Pseudomonadota</taxon>
        <taxon>Alphaproteobacteria</taxon>
        <taxon>Rhodobacterales</taxon>
        <taxon>Roseobacteraceae</taxon>
        <taxon>Roseovarius</taxon>
    </lineage>
</organism>
<dbReference type="NCBIfam" id="NF037995">
    <property type="entry name" value="TRAP_S1"/>
    <property type="match status" value="1"/>
</dbReference>
<dbReference type="PROSITE" id="PS51318">
    <property type="entry name" value="TAT"/>
    <property type="match status" value="1"/>
</dbReference>
<dbReference type="Pfam" id="PF03480">
    <property type="entry name" value="DctP"/>
    <property type="match status" value="1"/>
</dbReference>
<dbReference type="PANTHER" id="PTHR33376">
    <property type="match status" value="1"/>
</dbReference>
<keyword evidence="2" id="KW-0732">Signal</keyword>
<protein>
    <submittedName>
        <fullName evidence="4">TRAP transporter solute receptor, DctP family</fullName>
    </submittedName>
</protein>
<evidence type="ECO:0000256" key="3">
    <source>
        <dbReference type="ARBA" id="ARBA00022764"/>
    </source>
</evidence>
<reference evidence="4 5" key="1">
    <citation type="submission" date="2018-08" db="EMBL/GenBank/DDBJ databases">
        <title>Genetic Globetrotter - A new plasmid hitch-hiking vast phylogenetic and geographic distances.</title>
        <authorList>
            <person name="Vollmers J."/>
            <person name="Petersen J."/>
        </authorList>
    </citation>
    <scope>NUCLEOTIDE SEQUENCE [LARGE SCALE GENOMIC DNA]</scope>
    <source>
        <strain evidence="4 5">DSM 26383</strain>
    </source>
</reference>
<sequence length="339" mass="36725">MKDFGLSRRSLLRGMGAAGVVTAAAGTRAFAAPMKWDFTIYYGPGHSLTNLYIALTDDIRERTNGELDITVRTAGEMPFRATEAVPVLGQGQVEMALAYQGFIAGTTKVAAIPGLPFLMRNAGEAETAMEALIPHINKKLNSQGCHMLLWSGQNWPQNAYGRGEPLTKLEDFKGMNARGSSPEQGDIIRKYGGAAVTLTTAEVPEAMHRGVVDAVFTGAANITGSGWTEFLDWGYFCDPHTGIEYILINQDLYTGLPDDMRAAVDAAVSENQAEFAAARKKANDDAEAEMREVMTIVDADPEDVKRYESEWAGYWDDWASDGGPEVEAAVADVREALGK</sequence>